<dbReference type="AlphaFoldDB" id="A0A4W2F1X2"/>
<evidence type="ECO:0000256" key="12">
    <source>
        <dbReference type="ARBA" id="ARBA00032480"/>
    </source>
</evidence>
<comment type="function">
    <text evidence="14">Adds a GMP to the 5'-end of tRNA(His) after transcription and RNase P cleavage. This step is essential for proper recognition of the tRNA and for the fidelity of protein synthesis. Also functions as a guanyl-nucleotide exchange factor/GEF for the MFN1 and MFN2 mitofusins thereby regulating mitochondrial fusion. By regulating both mitochondrial dynamics and bioenergetic function, it contributes to cell survival following oxidative stress.</text>
</comment>
<evidence type="ECO:0000256" key="7">
    <source>
        <dbReference type="ARBA" id="ARBA00022695"/>
    </source>
</evidence>
<evidence type="ECO:0000313" key="18">
    <source>
        <dbReference type="Ensembl" id="ENSBIXP00000043385.1"/>
    </source>
</evidence>
<dbReference type="Pfam" id="PF14413">
    <property type="entry name" value="Thg1C"/>
    <property type="match status" value="1"/>
</dbReference>
<comment type="catalytic activity">
    <reaction evidence="13">
        <text>a 5'-end ribonucleotide-tRNA(His) + GTP + ATP + H2O = a 5'-end phospho-guanosine-ribonucleotide-tRNA(His) + AMP + 2 diphosphate + H(+)</text>
        <dbReference type="Rhea" id="RHEA:54564"/>
        <dbReference type="Rhea" id="RHEA-COMP:14193"/>
        <dbReference type="Rhea" id="RHEA-COMP:14917"/>
        <dbReference type="ChEBI" id="CHEBI:15377"/>
        <dbReference type="ChEBI" id="CHEBI:15378"/>
        <dbReference type="ChEBI" id="CHEBI:30616"/>
        <dbReference type="ChEBI" id="CHEBI:33019"/>
        <dbReference type="ChEBI" id="CHEBI:37565"/>
        <dbReference type="ChEBI" id="CHEBI:138282"/>
        <dbReference type="ChEBI" id="CHEBI:141847"/>
        <dbReference type="ChEBI" id="CHEBI:456215"/>
        <dbReference type="EC" id="2.7.7.79"/>
    </reaction>
</comment>
<keyword evidence="10" id="KW-0460">Magnesium</keyword>
<accession>A0A4W2F1X2</accession>
<reference evidence="18" key="2">
    <citation type="submission" date="2025-08" db="UniProtKB">
        <authorList>
            <consortium name="Ensembl"/>
        </authorList>
    </citation>
    <scope>IDENTIFICATION</scope>
</reference>
<keyword evidence="11" id="KW-0342">GTP-binding</keyword>
<dbReference type="GO" id="GO:0000287">
    <property type="term" value="F:magnesium ion binding"/>
    <property type="evidence" value="ECO:0007669"/>
    <property type="project" value="InterPro"/>
</dbReference>
<name>A0A4W2F1X2_BOBOX</name>
<dbReference type="Pfam" id="PF04446">
    <property type="entry name" value="Thg1"/>
    <property type="match status" value="1"/>
</dbReference>
<proteinExistence type="inferred from homology"/>
<comment type="cofactor">
    <cofactor evidence="1">
        <name>Mg(2+)</name>
        <dbReference type="ChEBI" id="CHEBI:18420"/>
    </cofactor>
</comment>
<evidence type="ECO:0000256" key="11">
    <source>
        <dbReference type="ARBA" id="ARBA00023134"/>
    </source>
</evidence>
<organism evidence="18 19">
    <name type="scientific">Bos indicus x Bos taurus</name>
    <name type="common">Hybrid cattle</name>
    <dbReference type="NCBI Taxonomy" id="30522"/>
    <lineage>
        <taxon>Eukaryota</taxon>
        <taxon>Metazoa</taxon>
        <taxon>Chordata</taxon>
        <taxon>Craniata</taxon>
        <taxon>Vertebrata</taxon>
        <taxon>Euteleostomi</taxon>
        <taxon>Mammalia</taxon>
        <taxon>Eutheria</taxon>
        <taxon>Laurasiatheria</taxon>
        <taxon>Artiodactyla</taxon>
        <taxon>Ruminantia</taxon>
        <taxon>Pecora</taxon>
        <taxon>Bovidae</taxon>
        <taxon>Bovinae</taxon>
        <taxon>Bos</taxon>
    </lineage>
</organism>
<comment type="similarity">
    <text evidence="2">Belongs to the tRNA(His) guanylyltransferase family.</text>
</comment>
<evidence type="ECO:0000256" key="14">
    <source>
        <dbReference type="ARBA" id="ARBA00058346"/>
    </source>
</evidence>
<gene>
    <name evidence="18" type="primary">THG1L</name>
</gene>
<keyword evidence="8" id="KW-0479">Metal-binding</keyword>
<dbReference type="InterPro" id="IPR024956">
    <property type="entry name" value="tRNAHis_GuaTrfase_cat"/>
</dbReference>
<dbReference type="EC" id="2.7.7.79" evidence="3"/>
<keyword evidence="9" id="KW-0547">Nucleotide-binding</keyword>
<evidence type="ECO:0000256" key="5">
    <source>
        <dbReference type="ARBA" id="ARBA00022679"/>
    </source>
</evidence>
<evidence type="ECO:0000256" key="1">
    <source>
        <dbReference type="ARBA" id="ARBA00001946"/>
    </source>
</evidence>
<protein>
    <recommendedName>
        <fullName evidence="4">Probable tRNA(His) guanylyltransferase</fullName>
        <ecNumber evidence="3">2.7.7.79</ecNumber>
    </recommendedName>
    <alternativeName>
        <fullName evidence="12">tRNA-histidine guanylyltransferase</fullName>
    </alternativeName>
</protein>
<dbReference type="PANTHER" id="PTHR12729">
    <property type="entry name" value="TRNA(HIS) GUANYLYLTRANSFERASE-RELATED"/>
    <property type="match status" value="1"/>
</dbReference>
<dbReference type="Ensembl" id="ENSBIXT00000052176.1">
    <property type="protein sequence ID" value="ENSBIXP00000043385.1"/>
    <property type="gene ID" value="ENSBIXG00000027485.1"/>
</dbReference>
<keyword evidence="6" id="KW-0819">tRNA processing</keyword>
<evidence type="ECO:0000256" key="2">
    <source>
        <dbReference type="ARBA" id="ARBA00010113"/>
    </source>
</evidence>
<evidence type="ECO:0000256" key="15">
    <source>
        <dbReference type="ARBA" id="ARBA00065710"/>
    </source>
</evidence>
<sequence>MLKLSQKTGHVMNWCVFKRVVSLLPRLEENPLEPSIHITSYRKSFDNSKLLYRTRKRGRLHFKYITNIKIVFLDSIYIISWLSRQFVLSLCCTHRPCHSVELIPCIFFFLAAPNLPSASKFMTHVVSQFASSYVFYWRDYFEDQPLLYPPGFDGRVIVYPSNQTLKDYLSWRQADCHINNLYNTVFWALVQQSGLTPLQAQERLQGTLAADKNEILFSEFNINYNNEPLMYRKGTVLIWQKVEEITTKEVKLPAEMEGKKMAVTRTRTMVVPLHCNIIGDAFWKEHPEILDEDS</sequence>
<dbReference type="FunFam" id="3.30.70.3000:FF:000001">
    <property type="entry name" value="tRNA(His) guanylyltransferase"/>
    <property type="match status" value="1"/>
</dbReference>
<evidence type="ECO:0000256" key="9">
    <source>
        <dbReference type="ARBA" id="ARBA00022741"/>
    </source>
</evidence>
<dbReference type="PANTHER" id="PTHR12729:SF6">
    <property type="entry name" value="TRNA(HIS) GUANYLYLTRANSFERASE-RELATED"/>
    <property type="match status" value="1"/>
</dbReference>
<keyword evidence="7" id="KW-0548">Nucleotidyltransferase</keyword>
<dbReference type="InterPro" id="IPR038469">
    <property type="entry name" value="tRNAHis_GuaTrfase_Thg1_sf"/>
</dbReference>
<feature type="domain" description="Thg1 C-terminal" evidence="17">
    <location>
        <begin position="163"/>
        <end position="278"/>
    </location>
</feature>
<evidence type="ECO:0000256" key="3">
    <source>
        <dbReference type="ARBA" id="ARBA00012511"/>
    </source>
</evidence>
<keyword evidence="5" id="KW-0808">Transferase</keyword>
<evidence type="ECO:0000259" key="17">
    <source>
        <dbReference type="Pfam" id="PF14413"/>
    </source>
</evidence>
<keyword evidence="19" id="KW-1185">Reference proteome</keyword>
<reference evidence="18" key="3">
    <citation type="submission" date="2025-09" db="UniProtKB">
        <authorList>
            <consortium name="Ensembl"/>
        </authorList>
    </citation>
    <scope>IDENTIFICATION</scope>
</reference>
<evidence type="ECO:0000259" key="16">
    <source>
        <dbReference type="Pfam" id="PF04446"/>
    </source>
</evidence>
<dbReference type="Proteomes" id="UP000314981">
    <property type="component" value="Chromosome 7"/>
</dbReference>
<evidence type="ECO:0000256" key="13">
    <source>
        <dbReference type="ARBA" id="ARBA00047281"/>
    </source>
</evidence>
<evidence type="ECO:0000313" key="19">
    <source>
        <dbReference type="Proteomes" id="UP000314981"/>
    </source>
</evidence>
<evidence type="ECO:0000256" key="4">
    <source>
        <dbReference type="ARBA" id="ARBA00022310"/>
    </source>
</evidence>
<reference evidence="18 19" key="1">
    <citation type="submission" date="2018-11" db="EMBL/GenBank/DDBJ databases">
        <title>Haplotype-resolved cattle genomes.</title>
        <authorList>
            <person name="Low W.Y."/>
            <person name="Tearle R."/>
            <person name="Bickhart D.M."/>
            <person name="Rosen B.D."/>
            <person name="Koren S."/>
            <person name="Rhie A."/>
            <person name="Hiendleder S."/>
            <person name="Phillippy A.M."/>
            <person name="Smith T.P.L."/>
            <person name="Williams J.L."/>
        </authorList>
    </citation>
    <scope>NUCLEOTIDE SEQUENCE [LARGE SCALE GENOMIC DNA]</scope>
</reference>
<dbReference type="Gene3D" id="3.30.70.3000">
    <property type="match status" value="1"/>
</dbReference>
<evidence type="ECO:0000256" key="6">
    <source>
        <dbReference type="ARBA" id="ARBA00022694"/>
    </source>
</evidence>
<feature type="domain" description="tRNAHis guanylyltransferase catalytic" evidence="16">
    <location>
        <begin position="118"/>
        <end position="160"/>
    </location>
</feature>
<dbReference type="GO" id="GO:0006400">
    <property type="term" value="P:tRNA modification"/>
    <property type="evidence" value="ECO:0007669"/>
    <property type="project" value="InterPro"/>
</dbReference>
<dbReference type="InterPro" id="IPR025845">
    <property type="entry name" value="Thg1_C_dom"/>
</dbReference>
<dbReference type="InterPro" id="IPR007537">
    <property type="entry name" value="tRNAHis_GuaTrfase_Thg1"/>
</dbReference>
<dbReference type="GO" id="GO:0005525">
    <property type="term" value="F:GTP binding"/>
    <property type="evidence" value="ECO:0007669"/>
    <property type="project" value="UniProtKB-KW"/>
</dbReference>
<evidence type="ECO:0000256" key="10">
    <source>
        <dbReference type="ARBA" id="ARBA00022842"/>
    </source>
</evidence>
<dbReference type="GO" id="GO:0008193">
    <property type="term" value="F:tRNA guanylyltransferase activity"/>
    <property type="evidence" value="ECO:0007669"/>
    <property type="project" value="UniProtKB-EC"/>
</dbReference>
<evidence type="ECO:0000256" key="8">
    <source>
        <dbReference type="ARBA" id="ARBA00022723"/>
    </source>
</evidence>
<comment type="subunit">
    <text evidence="15">Homotetramer. Interacts with MFN1 and MFN2; functions as a guanyl-nucleotide exchange factor/GEF for MFN2 and also probably MFN1.</text>
</comment>